<dbReference type="EMBL" id="JBHUOV010000001">
    <property type="protein sequence ID" value="MFD2822408.1"/>
    <property type="molecule type" value="Genomic_DNA"/>
</dbReference>
<keyword evidence="2" id="KW-1185">Reference proteome</keyword>
<organism evidence="1 2">
    <name type="scientific">Lacinutrix iliipiscaria</name>
    <dbReference type="NCBI Taxonomy" id="1230532"/>
    <lineage>
        <taxon>Bacteria</taxon>
        <taxon>Pseudomonadati</taxon>
        <taxon>Bacteroidota</taxon>
        <taxon>Flavobacteriia</taxon>
        <taxon>Flavobacteriales</taxon>
        <taxon>Flavobacteriaceae</taxon>
        <taxon>Lacinutrix</taxon>
    </lineage>
</organism>
<evidence type="ECO:0000313" key="2">
    <source>
        <dbReference type="Proteomes" id="UP001597533"/>
    </source>
</evidence>
<sequence>MRKIYSYKDISVTIEGDEEVIFSVELISDGNIISTAINLPNVPPESDPLLEDEGSVSLGKAKDLQDEPTFIFSDIINLIPQEDEIEIHYKVNNQLIVSHNNPKSEEVRPYVLIFLKFLKP</sequence>
<comment type="caution">
    <text evidence="1">The sequence shown here is derived from an EMBL/GenBank/DDBJ whole genome shotgun (WGS) entry which is preliminary data.</text>
</comment>
<proteinExistence type="predicted"/>
<dbReference type="RefSeq" id="WP_183485013.1">
    <property type="nucleotide sequence ID" value="NZ_JBHUOV010000001.1"/>
</dbReference>
<reference evidence="2" key="1">
    <citation type="journal article" date="2019" name="Int. J. Syst. Evol. Microbiol.">
        <title>The Global Catalogue of Microorganisms (GCM) 10K type strain sequencing project: providing services to taxonomists for standard genome sequencing and annotation.</title>
        <authorList>
            <consortium name="The Broad Institute Genomics Platform"/>
            <consortium name="The Broad Institute Genome Sequencing Center for Infectious Disease"/>
            <person name="Wu L."/>
            <person name="Ma J."/>
        </authorList>
    </citation>
    <scope>NUCLEOTIDE SEQUENCE [LARGE SCALE GENOMIC DNA]</scope>
    <source>
        <strain evidence="2">KCTC 32141</strain>
    </source>
</reference>
<gene>
    <name evidence="1" type="ORF">ACFS5M_01925</name>
</gene>
<evidence type="ECO:0000313" key="1">
    <source>
        <dbReference type="EMBL" id="MFD2822408.1"/>
    </source>
</evidence>
<accession>A0ABW5WI38</accession>
<protein>
    <submittedName>
        <fullName evidence="1">Uncharacterized protein</fullName>
    </submittedName>
</protein>
<name>A0ABW5WI38_9FLAO</name>
<dbReference type="Proteomes" id="UP001597533">
    <property type="component" value="Unassembled WGS sequence"/>
</dbReference>